<keyword evidence="1" id="KW-0677">Repeat</keyword>
<dbReference type="Pfam" id="PF00963">
    <property type="entry name" value="Cohesin"/>
    <property type="match status" value="1"/>
</dbReference>
<dbReference type="InterPro" id="IPR008965">
    <property type="entry name" value="CBM2/CBM3_carb-bd_dom_sf"/>
</dbReference>
<reference evidence="4" key="2">
    <citation type="submission" date="2023-01" db="EMBL/GenBank/DDBJ databases">
        <title>Draft genome sequence of Portibacter lacus strain NBRC 108769.</title>
        <authorList>
            <person name="Sun Q."/>
            <person name="Mori K."/>
        </authorList>
    </citation>
    <scope>NUCLEOTIDE SEQUENCE</scope>
    <source>
        <strain evidence="4">NBRC 108769</strain>
    </source>
</reference>
<evidence type="ECO:0000259" key="3">
    <source>
        <dbReference type="PROSITE" id="PS50825"/>
    </source>
</evidence>
<dbReference type="SUPFAM" id="SSF49384">
    <property type="entry name" value="Carbohydrate-binding domain"/>
    <property type="match status" value="1"/>
</dbReference>
<dbReference type="InterPro" id="IPR036439">
    <property type="entry name" value="Dockerin_dom_sf"/>
</dbReference>
<feature type="domain" description="HYR" evidence="3">
    <location>
        <begin position="1046"/>
        <end position="1143"/>
    </location>
</feature>
<evidence type="ECO:0000256" key="1">
    <source>
        <dbReference type="ARBA" id="ARBA00022737"/>
    </source>
</evidence>
<comment type="caution">
    <text evidence="4">The sequence shown here is derived from an EMBL/GenBank/DDBJ whole genome shotgun (WGS) entry which is preliminary data.</text>
</comment>
<dbReference type="InterPro" id="IPR026444">
    <property type="entry name" value="Secre_tail"/>
</dbReference>
<sequence>MSKTFLKGWIYSLLMITAINSFGQVTNTCNTTFYDTGGPTGNYENNEDYLVTYCADNGGKMRSLFKKFSLSTESIPDTLFVYDGPSTFSPLISKYSGSMATPGEEYTINSLIRGNGACLTFEFKSGGSGTSTGWEAEIYCLAPPQGGIEICGDGIDNDADGLIDQADPDCLIEPSVENCFTGNYYYIPPIWQLNTPNDNELNGPASLNFSTRYPSANINVRTLDNSYNQDFTISSAAALTQAIPLTYLQTENPNTKESNKGFIVSSDVPIDIKYLTDGSLNKNHISIRGREGLGRGFRVGSQTNTRIASSTTSALKEAHFISVMASEDDTDVTFTFDIPVTGLTSPHTVRLNRGESYLIKDDDNNVSVSGALVSATKNIAVISGSQYTQAYGTLAQDGGMDQIIPASKAGINYVLTRSGNDVDQDYAIVVPIENGTNIFLDGAFIQTATIDAGDYYQIPLNGSIGEPLYIRTSRPAMVYHVSGQSGGNVGMSVVPPIGSCRGDNILTFSKLTNANNHLLNIIIPTAGLSNLRLNGNPVGGIVRNILGFSGYSSVLLQESDLSNDNTLTADVNFTAGFIGSSANASVYSYLTSYRETIDFLDVVTGLPIEYIDLDTICNTGSFDYTFQVESCGTGHRLISIEESGMMGTAEITDSLGLSIHFESNGENTGQNFISVVVENNLGNRSSICVGFIVDDLQLDLGDNVGTCLVSNFTLTPEVLTGGEPPYTYLWSNGATSETIEVSPSTTTRYYLTVTDQRGCTYVDDINVNIGAGPQISCKGQINISLNELCESEITPEVLLLNDQGIEQEFTVKVEDQYGFVIPNAVINDYYIGKTLKYTVTTACDNACWGNLTVQDNFIPIINCGSYDVLCSDDISPDSVGYPVPFDNAIDLGENRFRLSGVDACSDVTLSYNETAVIQACTSNLEKIIYRNWLVVDESGNQNSCTDTINVIKEDINNIIFPLNRDDIDLPSLACDSNYPTFENGHPSTDPEAGGGLYLTGCKSIDVAFEDTYLEGCGTSFKVLRHWKLFDWCTGLNREEYQVIKVTDKEPPTFVCPAPLTVYTSPYDCETGQIIIPPPTMQDNCNETGFTVKVNITENDVFGHFVSENNVVNGLPLGINTVDYYMFDACDNRDTCSTIITVQDDKAPFAIADLHTVASIGSDGTARIYAENFDDGSFDNCGIKLMKVRKKVDSCGSEPGDYLFDGLYYNDYVDYCCAEVGLEHRVQFLVEDIHGNVNMVWVEVTLNDKLPPVVSAPPHITISCDHDFLYDDLSYFGDVVIGDEPRKPIILNDAYNSGTVGLDGYAVDNCYVEVEETSEIDLECGAGTITRTFTATDNNGMTDVATQVITIKVADPFTYEQIIWPEKVTIEGCVNVDIDTSVTGSPRYIDKNCAKLAAEYTDKVFEYGDGACLSIHREWQVNDWCQYNPLTGEGLWTYIQVIYVENNTKPTYDYDYQDTTVCISGSCEGIVDLQVDATDDCTSELFYKWRVDFDLDGIYDDEGIGNRIQEVWEPGRYYIVWSVQDHCGNTAIKKYYVTVQDCKPPTPYCLSGISTAVMPLNGEVQLWASDYNKGSFDNCTADLDLKLSFSKDTSDTFFTVTCEMMGNGVQQTIPLKVWVTDEAGNQDYCSVEIRVNDTNDVCPDVENGYVDIGGNIYTADLQRTMRDVEVTLESNSDLREMQFTEEDGSFRFSNIPDYLSYTVRPIYDENYRLGVTTLDIILIQKHILGLKIFTDPYKVIAADASNSESISGLDLILIRKLILGLTDTYPKNSSWRFVDKNYVFNDVLKPWGFDETIDLGLLSESNYNADLIGIKIGDVNDSYSGLENSNTTVRSEAIYLETDNKQFAKGDVMHVNLEVSEEMSIEGFQFAVNYDKVKLDLLAVDGAGVPLKEDNINHASEEGLIGISFDDISGIDIAEGTSLIQLKFIAKENSGVEESIELNTSRMSAELYTINSEVKPIELHYRSVEKESRGAITVYQNEPNPFVKQTRIPFELSSSRSVSCQIFDIDGKLVQELKSDFGIGNHEFRIGSENLKESGVYYYKITSEDFQITKKMIFTR</sequence>
<feature type="signal peptide" evidence="2">
    <location>
        <begin position="1"/>
        <end position="23"/>
    </location>
</feature>
<dbReference type="SUPFAM" id="SSF49854">
    <property type="entry name" value="Spermadhesin, CUB domain"/>
    <property type="match status" value="1"/>
</dbReference>
<dbReference type="InterPro" id="IPR035234">
    <property type="entry name" value="IgGFc-bd_N"/>
</dbReference>
<dbReference type="GO" id="GO:0000272">
    <property type="term" value="P:polysaccharide catabolic process"/>
    <property type="evidence" value="ECO:0007669"/>
    <property type="project" value="InterPro"/>
</dbReference>
<dbReference type="RefSeq" id="WP_235293808.1">
    <property type="nucleotide sequence ID" value="NZ_BSOH01000020.1"/>
</dbReference>
<dbReference type="EMBL" id="BSOH01000020">
    <property type="protein sequence ID" value="GLR18446.1"/>
    <property type="molecule type" value="Genomic_DNA"/>
</dbReference>
<evidence type="ECO:0000313" key="4">
    <source>
        <dbReference type="EMBL" id="GLR18446.1"/>
    </source>
</evidence>
<dbReference type="NCBIfam" id="TIGR04183">
    <property type="entry name" value="Por_Secre_tail"/>
    <property type="match status" value="1"/>
</dbReference>
<protein>
    <recommendedName>
        <fullName evidence="3">HYR domain-containing protein</fullName>
    </recommendedName>
</protein>
<dbReference type="CDD" id="cd14252">
    <property type="entry name" value="Dockerin_like"/>
    <property type="match status" value="1"/>
</dbReference>
<keyword evidence="2" id="KW-0732">Signal</keyword>
<gene>
    <name evidence="4" type="ORF">GCM10007940_30620</name>
</gene>
<dbReference type="Gene3D" id="2.60.120.290">
    <property type="entry name" value="Spermadhesin, CUB domain"/>
    <property type="match status" value="1"/>
</dbReference>
<dbReference type="Gene3D" id="2.60.40.680">
    <property type="match status" value="1"/>
</dbReference>
<dbReference type="InterPro" id="IPR035914">
    <property type="entry name" value="Sperma_CUB_dom_sf"/>
</dbReference>
<dbReference type="Proteomes" id="UP001156666">
    <property type="component" value="Unassembled WGS sequence"/>
</dbReference>
<dbReference type="Gene3D" id="2.60.40.740">
    <property type="match status" value="1"/>
</dbReference>
<dbReference type="Gene3D" id="1.10.1330.10">
    <property type="entry name" value="Dockerin domain"/>
    <property type="match status" value="1"/>
</dbReference>
<reference evidence="4" key="1">
    <citation type="journal article" date="2014" name="Int. J. Syst. Evol. Microbiol.">
        <title>Complete genome sequence of Corynebacterium casei LMG S-19264T (=DSM 44701T), isolated from a smear-ripened cheese.</title>
        <authorList>
            <consortium name="US DOE Joint Genome Institute (JGI-PGF)"/>
            <person name="Walter F."/>
            <person name="Albersmeier A."/>
            <person name="Kalinowski J."/>
            <person name="Ruckert C."/>
        </authorList>
    </citation>
    <scope>NUCLEOTIDE SEQUENCE</scope>
    <source>
        <strain evidence="4">NBRC 108769</strain>
    </source>
</reference>
<dbReference type="InterPro" id="IPR003410">
    <property type="entry name" value="HYR_dom"/>
</dbReference>
<organism evidence="4 5">
    <name type="scientific">Portibacter lacus</name>
    <dbReference type="NCBI Taxonomy" id="1099794"/>
    <lineage>
        <taxon>Bacteria</taxon>
        <taxon>Pseudomonadati</taxon>
        <taxon>Bacteroidota</taxon>
        <taxon>Saprospiria</taxon>
        <taxon>Saprospirales</taxon>
        <taxon>Haliscomenobacteraceae</taxon>
        <taxon>Portibacter</taxon>
    </lineage>
</organism>
<dbReference type="Pfam" id="PF17517">
    <property type="entry name" value="IgGFc_binding"/>
    <property type="match status" value="1"/>
</dbReference>
<dbReference type="Pfam" id="PF18962">
    <property type="entry name" value="Por_Secre_tail"/>
    <property type="match status" value="1"/>
</dbReference>
<evidence type="ECO:0000256" key="2">
    <source>
        <dbReference type="SAM" id="SignalP"/>
    </source>
</evidence>
<keyword evidence="5" id="KW-1185">Reference proteome</keyword>
<evidence type="ECO:0000313" key="5">
    <source>
        <dbReference type="Proteomes" id="UP001156666"/>
    </source>
</evidence>
<feature type="chain" id="PRO_5041355375" description="HYR domain-containing protein" evidence="2">
    <location>
        <begin position="24"/>
        <end position="2059"/>
    </location>
</feature>
<name>A0AA37WE07_9BACT</name>
<proteinExistence type="predicted"/>
<dbReference type="PROSITE" id="PS50825">
    <property type="entry name" value="HYR"/>
    <property type="match status" value="1"/>
</dbReference>
<accession>A0AA37WE07</accession>
<dbReference type="InterPro" id="IPR002102">
    <property type="entry name" value="Cohesin_dom"/>
</dbReference>
<dbReference type="GO" id="GO:0030246">
    <property type="term" value="F:carbohydrate binding"/>
    <property type="evidence" value="ECO:0007669"/>
    <property type="project" value="InterPro"/>
</dbReference>